<dbReference type="EMBL" id="MFIY01000007">
    <property type="protein sequence ID" value="OGG00481.1"/>
    <property type="molecule type" value="Genomic_DNA"/>
</dbReference>
<evidence type="ECO:0000313" key="2">
    <source>
        <dbReference type="EMBL" id="OGG00481.1"/>
    </source>
</evidence>
<feature type="domain" description="MIP18 family-like" evidence="1">
    <location>
        <begin position="4"/>
        <end position="77"/>
    </location>
</feature>
<dbReference type="SUPFAM" id="SSF117916">
    <property type="entry name" value="Fe-S cluster assembly (FSCA) domain-like"/>
    <property type="match status" value="1"/>
</dbReference>
<dbReference type="PANTHER" id="PTHR42831:SF1">
    <property type="entry name" value="FE-S PROTEIN MATURATION AUXILIARY FACTOR YITW"/>
    <property type="match status" value="1"/>
</dbReference>
<comment type="caution">
    <text evidence="2">The sequence shown here is derived from an EMBL/GenBank/DDBJ whole genome shotgun (WGS) entry which is preliminary data.</text>
</comment>
<dbReference type="CDD" id="cd00371">
    <property type="entry name" value="HMA"/>
    <property type="match status" value="1"/>
</dbReference>
<dbReference type="InterPro" id="IPR052339">
    <property type="entry name" value="Fe-S_Maturation_MIP18"/>
</dbReference>
<evidence type="ECO:0000259" key="1">
    <source>
        <dbReference type="Pfam" id="PF01883"/>
    </source>
</evidence>
<dbReference type="AlphaFoldDB" id="A0A1F5YJX6"/>
<proteinExistence type="predicted"/>
<dbReference type="Pfam" id="PF01883">
    <property type="entry name" value="FeS_assembly_P"/>
    <property type="match status" value="1"/>
</dbReference>
<dbReference type="Proteomes" id="UP000178230">
    <property type="component" value="Unassembled WGS sequence"/>
</dbReference>
<reference evidence="2 3" key="1">
    <citation type="journal article" date="2016" name="Nat. Commun.">
        <title>Thousands of microbial genomes shed light on interconnected biogeochemical processes in an aquifer system.</title>
        <authorList>
            <person name="Anantharaman K."/>
            <person name="Brown C.T."/>
            <person name="Hug L.A."/>
            <person name="Sharon I."/>
            <person name="Castelle C.J."/>
            <person name="Probst A.J."/>
            <person name="Thomas B.C."/>
            <person name="Singh A."/>
            <person name="Wilkins M.J."/>
            <person name="Karaoz U."/>
            <person name="Brodie E.L."/>
            <person name="Williams K.H."/>
            <person name="Hubbard S.S."/>
            <person name="Banfield J.F."/>
        </authorList>
    </citation>
    <scope>NUCLEOTIDE SEQUENCE [LARGE SCALE GENOMIC DNA]</scope>
</reference>
<evidence type="ECO:0000313" key="3">
    <source>
        <dbReference type="Proteomes" id="UP000178230"/>
    </source>
</evidence>
<gene>
    <name evidence="2" type="ORF">A2Y99_02710</name>
</gene>
<protein>
    <submittedName>
        <fullName evidence="2">Aromatic ring hydroxylase</fullName>
    </submittedName>
</protein>
<dbReference type="GO" id="GO:0046872">
    <property type="term" value="F:metal ion binding"/>
    <property type="evidence" value="ECO:0007669"/>
    <property type="project" value="InterPro"/>
</dbReference>
<dbReference type="InterPro" id="IPR034904">
    <property type="entry name" value="FSCA_dom_sf"/>
</dbReference>
<dbReference type="PANTHER" id="PTHR42831">
    <property type="entry name" value="FE-S PROTEIN MATURATION AUXILIARY FACTOR YITW"/>
    <property type="match status" value="1"/>
</dbReference>
<dbReference type="InterPro" id="IPR002744">
    <property type="entry name" value="MIP18-like"/>
</dbReference>
<dbReference type="Gene3D" id="3.30.300.130">
    <property type="entry name" value="Fe-S cluster assembly (FSCA)"/>
    <property type="match status" value="1"/>
</dbReference>
<sequence>MITKKKVLQKLKKVPDPELGISIVDLGLIYDIKIEKTNSITVVMTLTSTGCPLLFLIEKLIKKEIGSLKGVKEVTVEVTFDPPWNPDKISKAGKKKLGFI</sequence>
<name>A0A1F5YJX6_9BACT</name>
<organism evidence="2 3">
    <name type="scientific">Candidatus Gottesmanbacteria bacterium RBG_13_37_7</name>
    <dbReference type="NCBI Taxonomy" id="1798369"/>
    <lineage>
        <taxon>Bacteria</taxon>
        <taxon>Candidatus Gottesmaniibacteriota</taxon>
    </lineage>
</organism>
<dbReference type="InterPro" id="IPR006121">
    <property type="entry name" value="HMA_dom"/>
</dbReference>
<accession>A0A1F5YJX6</accession>